<dbReference type="Proteomes" id="UP000068196">
    <property type="component" value="Chromosome"/>
</dbReference>
<dbReference type="InterPro" id="IPR050764">
    <property type="entry name" value="CbbQ/NirQ/NorQ/GpvN"/>
</dbReference>
<sequence length="303" mass="34431">MRLFQIFETLRKYLSGKESALELTLITLLARGHLLIEDLPGVGKTTLALSLAKILGLSFSRIQGTSDLLPSDITGASIYNKKLESFEFHPGPIFAHIVLVDEINRMSPKTQSALLEPMEEGQVTVDGVSYPLPRPFFLIATQNPIEYYGTFPLPEAQLDRFLMKISIGYPPRDLEREILKRGSLKEELSEIPSLFSPEEILRLQEEVKEVYVSEKVLDYVLDIVSETRKSPFLRYGLSTRGALLLLEASKARAYLYERDYVLPEDIKALSSFVLPHRLGFKEEYEGEKDLLIIKILEEIKIPL</sequence>
<dbReference type="InterPro" id="IPR011703">
    <property type="entry name" value="ATPase_AAA-3"/>
</dbReference>
<dbReference type="Gene3D" id="1.10.8.80">
    <property type="entry name" value="Magnesium chelatase subunit I, C-Terminal domain"/>
    <property type="match status" value="1"/>
</dbReference>
<dbReference type="CDD" id="cd00009">
    <property type="entry name" value="AAA"/>
    <property type="match status" value="1"/>
</dbReference>
<reference evidence="6" key="2">
    <citation type="journal article" date="2016" name="Int. J. Syst. Evol. Microbiol.">
        <title>Caldimicrobium thiodismutans sp. nov., a sulfur-disproportionating bacterium isolated from a hot spring.</title>
        <authorList>
            <person name="Kojima H."/>
            <person name="Umezawa K."/>
            <person name="Fukui M."/>
        </authorList>
    </citation>
    <scope>NUCLEOTIDE SEQUENCE [LARGE SCALE GENOMIC DNA]</scope>
    <source>
        <strain evidence="6">TF1</strain>
    </source>
</reference>
<dbReference type="PANTHER" id="PTHR42759:SF5">
    <property type="entry name" value="METHANOL DEHYDROGENASE REGULATOR"/>
    <property type="match status" value="1"/>
</dbReference>
<keyword evidence="2" id="KW-0067">ATP-binding</keyword>
<reference evidence="5 6" key="1">
    <citation type="journal article" date="2016" name="Int. J. Syst. Evol. Microbiol.">
        <title>Caldimicrobium thiodismutans sp. nov., a sulfur-disproportionating bacterium isolated from a hot spring, and emended description of the genus Caldimicrobium.</title>
        <authorList>
            <person name="Kojima H."/>
            <person name="Umezawa K."/>
            <person name="Fukui M."/>
        </authorList>
    </citation>
    <scope>NUCLEOTIDE SEQUENCE [LARGE SCALE GENOMIC DNA]</scope>
    <source>
        <strain evidence="5 6">TF1</strain>
    </source>
</reference>
<dbReference type="PIRSF" id="PIRSF002849">
    <property type="entry name" value="AAA_ATPase_chaperone_MoxR_prd"/>
    <property type="match status" value="1"/>
</dbReference>
<organism evidence="5 6">
    <name type="scientific">Caldimicrobium thiodismutans</name>
    <dbReference type="NCBI Taxonomy" id="1653476"/>
    <lineage>
        <taxon>Bacteria</taxon>
        <taxon>Pseudomonadati</taxon>
        <taxon>Thermodesulfobacteriota</taxon>
        <taxon>Thermodesulfobacteria</taxon>
        <taxon>Thermodesulfobacteriales</taxon>
        <taxon>Thermodesulfobacteriaceae</taxon>
        <taxon>Caldimicrobium</taxon>
    </lineage>
</organism>
<dbReference type="STRING" id="1653476.THC_1449"/>
<dbReference type="SMART" id="SM00382">
    <property type="entry name" value="AAA"/>
    <property type="match status" value="1"/>
</dbReference>
<proteinExistence type="inferred from homology"/>
<evidence type="ECO:0000313" key="6">
    <source>
        <dbReference type="Proteomes" id="UP000068196"/>
    </source>
</evidence>
<dbReference type="InterPro" id="IPR003593">
    <property type="entry name" value="AAA+_ATPase"/>
</dbReference>
<gene>
    <name evidence="5" type="ORF">THC_1449</name>
</gene>
<dbReference type="KEGG" id="cthi:THC_1449"/>
<dbReference type="PATRIC" id="fig|1653476.3.peg.1504"/>
<keyword evidence="1" id="KW-0547">Nucleotide-binding</keyword>
<dbReference type="Gene3D" id="3.40.50.300">
    <property type="entry name" value="P-loop containing nucleotide triphosphate hydrolases"/>
    <property type="match status" value="1"/>
</dbReference>
<dbReference type="OrthoDB" id="9808397at2"/>
<dbReference type="RefSeq" id="WP_068515414.1">
    <property type="nucleotide sequence ID" value="NZ_AP014945.1"/>
</dbReference>
<protein>
    <submittedName>
        <fullName evidence="5">ATPase AAA</fullName>
    </submittedName>
</protein>
<dbReference type="InterPro" id="IPR041628">
    <property type="entry name" value="ChlI/MoxR_AAA_lid"/>
</dbReference>
<keyword evidence="6" id="KW-1185">Reference proteome</keyword>
<feature type="domain" description="AAA+ ATPase" evidence="4">
    <location>
        <begin position="30"/>
        <end position="171"/>
    </location>
</feature>
<evidence type="ECO:0000256" key="2">
    <source>
        <dbReference type="ARBA" id="ARBA00022840"/>
    </source>
</evidence>
<accession>A0A0U4N3E8</accession>
<dbReference type="GO" id="GO:0005524">
    <property type="term" value="F:ATP binding"/>
    <property type="evidence" value="ECO:0007669"/>
    <property type="project" value="UniProtKB-KW"/>
</dbReference>
<dbReference type="Pfam" id="PF17863">
    <property type="entry name" value="AAA_lid_2"/>
    <property type="match status" value="1"/>
</dbReference>
<dbReference type="Pfam" id="PF07726">
    <property type="entry name" value="AAA_3"/>
    <property type="match status" value="1"/>
</dbReference>
<dbReference type="FunFam" id="3.40.50.300:FF:000640">
    <property type="entry name" value="MoxR family ATPase"/>
    <property type="match status" value="1"/>
</dbReference>
<dbReference type="SUPFAM" id="SSF52540">
    <property type="entry name" value="P-loop containing nucleoside triphosphate hydrolases"/>
    <property type="match status" value="1"/>
</dbReference>
<dbReference type="PANTHER" id="PTHR42759">
    <property type="entry name" value="MOXR FAMILY PROTEIN"/>
    <property type="match status" value="1"/>
</dbReference>
<evidence type="ECO:0000313" key="5">
    <source>
        <dbReference type="EMBL" id="BAU23814.1"/>
    </source>
</evidence>
<dbReference type="AlphaFoldDB" id="A0A0U4N3E8"/>
<dbReference type="EMBL" id="AP014945">
    <property type="protein sequence ID" value="BAU23814.1"/>
    <property type="molecule type" value="Genomic_DNA"/>
</dbReference>
<dbReference type="InterPro" id="IPR027417">
    <property type="entry name" value="P-loop_NTPase"/>
</dbReference>
<evidence type="ECO:0000256" key="3">
    <source>
        <dbReference type="ARBA" id="ARBA00061607"/>
    </source>
</evidence>
<evidence type="ECO:0000259" key="4">
    <source>
        <dbReference type="SMART" id="SM00382"/>
    </source>
</evidence>
<evidence type="ECO:0000256" key="1">
    <source>
        <dbReference type="ARBA" id="ARBA00022741"/>
    </source>
</evidence>
<dbReference type="GO" id="GO:0016887">
    <property type="term" value="F:ATP hydrolysis activity"/>
    <property type="evidence" value="ECO:0007669"/>
    <property type="project" value="InterPro"/>
</dbReference>
<comment type="similarity">
    <text evidence="3">Belongs to the MoxR family.</text>
</comment>
<name>A0A0U4N3E8_9BACT</name>